<feature type="compositionally biased region" description="Low complexity" evidence="3">
    <location>
        <begin position="260"/>
        <end position="279"/>
    </location>
</feature>
<dbReference type="Pfam" id="PF00653">
    <property type="entry name" value="BIR"/>
    <property type="match status" value="1"/>
</dbReference>
<dbReference type="EMBL" id="LK056681">
    <property type="protein sequence ID" value="CDU24977.1"/>
    <property type="molecule type" value="Genomic_DNA"/>
</dbReference>
<dbReference type="InterPro" id="IPR051190">
    <property type="entry name" value="Baculoviral_IAP"/>
</dbReference>
<organism evidence="4">
    <name type="scientific">Sporisorium scitamineum</name>
    <dbReference type="NCBI Taxonomy" id="49012"/>
    <lineage>
        <taxon>Eukaryota</taxon>
        <taxon>Fungi</taxon>
        <taxon>Dikarya</taxon>
        <taxon>Basidiomycota</taxon>
        <taxon>Ustilaginomycotina</taxon>
        <taxon>Ustilaginomycetes</taxon>
        <taxon>Ustilaginales</taxon>
        <taxon>Ustilaginaceae</taxon>
        <taxon>Sporisorium</taxon>
    </lineage>
</organism>
<evidence type="ECO:0008006" key="5">
    <source>
        <dbReference type="Google" id="ProtNLM"/>
    </source>
</evidence>
<protein>
    <recommendedName>
        <fullName evidence="5">BIR-domain-containing protein</fullName>
    </recommendedName>
</protein>
<feature type="compositionally biased region" description="Basic and acidic residues" evidence="3">
    <location>
        <begin position="426"/>
        <end position="438"/>
    </location>
</feature>
<dbReference type="OrthoDB" id="2196114at2759"/>
<reference evidence="4" key="1">
    <citation type="submission" date="2014-06" db="EMBL/GenBank/DDBJ databases">
        <authorList>
            <person name="Ju J."/>
            <person name="Zhang J."/>
        </authorList>
    </citation>
    <scope>NUCLEOTIDE SEQUENCE</scope>
    <source>
        <strain evidence="4">SscI8</strain>
    </source>
</reference>
<dbReference type="SMART" id="SM00238">
    <property type="entry name" value="BIR"/>
    <property type="match status" value="1"/>
</dbReference>
<feature type="compositionally biased region" description="Acidic residues" evidence="3">
    <location>
        <begin position="282"/>
        <end position="291"/>
    </location>
</feature>
<feature type="compositionally biased region" description="Low complexity" evidence="3">
    <location>
        <begin position="691"/>
        <end position="701"/>
    </location>
</feature>
<feature type="compositionally biased region" description="Low complexity" evidence="3">
    <location>
        <begin position="536"/>
        <end position="553"/>
    </location>
</feature>
<dbReference type="AlphaFoldDB" id="A0A127ZH55"/>
<proteinExistence type="predicted"/>
<feature type="compositionally biased region" description="Low complexity" evidence="3">
    <location>
        <begin position="605"/>
        <end position="658"/>
    </location>
</feature>
<keyword evidence="2" id="KW-0862">Zinc</keyword>
<dbReference type="Gene3D" id="1.10.1170.10">
    <property type="entry name" value="Inhibitor Of Apoptosis Protein (2mihbC-IAP-1), Chain A"/>
    <property type="match status" value="2"/>
</dbReference>
<feature type="compositionally biased region" description="Low complexity" evidence="3">
    <location>
        <begin position="9"/>
        <end position="20"/>
    </location>
</feature>
<dbReference type="CDD" id="cd00022">
    <property type="entry name" value="BIR"/>
    <property type="match status" value="1"/>
</dbReference>
<accession>A0A127ZH55</accession>
<gene>
    <name evidence="4" type="ORF">SPSC_04810</name>
</gene>
<evidence type="ECO:0000313" key="4">
    <source>
        <dbReference type="EMBL" id="CDU24977.1"/>
    </source>
</evidence>
<sequence length="772" mass="83001">MFSEEERLATFASSSTSTSTTKKRQSAKSTSSSSLQWPHPVTGRSAKTSGIPTPTILANHGFYHAPTQQAPDTVSHFLYPDLHIDNWQPSDDPLARLEDALPGNSWCRIFRSAQAALFDDASSTWTWQDPDLLPTSKEMIQARKETFGSQWPYDRKKGWKPTSKKLAEAGFYFTPTDEEPDNAKCIYCSKSLGGWEKSDDPVHEHQRRVPDCAIFNCRLEQASTQPATEEQHRAVTDADQEIEVAAVTKKGGKRAISAAARKASASVTKGKKSTAAATAKEQEEEEEEEEVQTPTDEATDAPVTSADREASNEAPSEELAPAKKGGRKTRSVSTKKLAAKAQLEEEQPAEKVEKEQETGTSTQVEDDEPAVGEPVKTLSKKKSATGLGNGIATQTSSARPTRAASRRATKAINLLSDEGLNRKLRRPDEEDLERRELALSDPIPFPTASSEDQPEPATDPVQPVKPKKSRSKSRKLDQEAEGPTSQARVEEPVDEAMDEDAVPVVEDATIIEHDDAEEEQEEEPVEQPKRRGGRGAKASAASASAVKTSSSGSRSRKASAKVEAGEEAGEEEDKVVAVTARADPVTFPSMSSEADVEPAIDRSSRSVSNALAALSSKSGSSAKGTSNAGSRKGSASSSSKQSSAKSSSTASEPETAAALTDGVNIDIDIDTDPASLPNAGSEATIRGAPRSSSIAAAMSSSTGRTPLTHLPQLTKLDIDDTQRAMTLGEWMQMKAEQAAMEMRMDGEAQLADLENQLRIGRMAIERRLRGRA</sequence>
<feature type="compositionally biased region" description="Basic and acidic residues" evidence="3">
    <location>
        <begin position="348"/>
        <end position="357"/>
    </location>
</feature>
<feature type="compositionally biased region" description="Acidic residues" evidence="3">
    <location>
        <begin position="492"/>
        <end position="501"/>
    </location>
</feature>
<feature type="compositionally biased region" description="Low complexity" evidence="3">
    <location>
        <begin position="392"/>
        <end position="403"/>
    </location>
</feature>
<dbReference type="InterPro" id="IPR001370">
    <property type="entry name" value="BIR_rpt"/>
</dbReference>
<dbReference type="PANTHER" id="PTHR46771">
    <property type="entry name" value="DETERIN"/>
    <property type="match status" value="1"/>
</dbReference>
<keyword evidence="1" id="KW-0479">Metal-binding</keyword>
<feature type="compositionally biased region" description="Acidic residues" evidence="3">
    <location>
        <begin position="514"/>
        <end position="525"/>
    </location>
</feature>
<feature type="region of interest" description="Disordered" evidence="3">
    <location>
        <begin position="260"/>
        <end position="708"/>
    </location>
</feature>
<evidence type="ECO:0000256" key="2">
    <source>
        <dbReference type="ARBA" id="ARBA00022833"/>
    </source>
</evidence>
<dbReference type="PANTHER" id="PTHR46771:SF5">
    <property type="entry name" value="DETERIN"/>
    <property type="match status" value="1"/>
</dbReference>
<dbReference type="SUPFAM" id="SSF57924">
    <property type="entry name" value="Inhibitor of apoptosis (IAP) repeat"/>
    <property type="match status" value="2"/>
</dbReference>
<dbReference type="GO" id="GO:0046872">
    <property type="term" value="F:metal ion binding"/>
    <property type="evidence" value="ECO:0007669"/>
    <property type="project" value="UniProtKB-KW"/>
</dbReference>
<name>A0A127ZH55_9BASI</name>
<feature type="region of interest" description="Disordered" evidence="3">
    <location>
        <begin position="1"/>
        <end position="51"/>
    </location>
</feature>
<evidence type="ECO:0000256" key="1">
    <source>
        <dbReference type="ARBA" id="ARBA00022723"/>
    </source>
</evidence>
<dbReference type="PROSITE" id="PS50143">
    <property type="entry name" value="BIR_REPEAT_2"/>
    <property type="match status" value="2"/>
</dbReference>
<evidence type="ECO:0000256" key="3">
    <source>
        <dbReference type="SAM" id="MobiDB-lite"/>
    </source>
</evidence>